<evidence type="ECO:0000259" key="11">
    <source>
        <dbReference type="SMART" id="SM00984"/>
    </source>
</evidence>
<feature type="binding site" evidence="10">
    <location>
        <position position="155"/>
    </location>
    <ligand>
        <name>NAD(+)</name>
        <dbReference type="ChEBI" id="CHEBI:57540"/>
    </ligand>
</feature>
<name>A0AAV4LHD3_9BACL</name>
<feature type="binding site" evidence="10">
    <location>
        <position position="35"/>
    </location>
    <ligand>
        <name>NAD(+)</name>
        <dbReference type="ChEBI" id="CHEBI:57540"/>
    </ligand>
</feature>
<dbReference type="InterPro" id="IPR001732">
    <property type="entry name" value="UDP-Glc/GDP-Man_DH_N"/>
</dbReference>
<dbReference type="RefSeq" id="WP_282200127.1">
    <property type="nucleotide sequence ID" value="NZ_BOQE01000001.1"/>
</dbReference>
<comment type="caution">
    <text evidence="12">The sequence shown here is derived from an EMBL/GenBank/DDBJ whole genome shotgun (WGS) entry which is preliminary data.</text>
</comment>
<feature type="binding site" evidence="9">
    <location>
        <position position="204"/>
    </location>
    <ligand>
        <name>substrate</name>
    </ligand>
</feature>
<gene>
    <name evidence="12" type="ORF">DNHGIG_26530</name>
</gene>
<protein>
    <recommendedName>
        <fullName evidence="3 7">UDP-glucose 6-dehydrogenase</fullName>
        <ecNumber evidence="3 7">1.1.1.22</ecNumber>
    </recommendedName>
</protein>
<dbReference type="EC" id="1.1.1.22" evidence="3 7"/>
<reference evidence="12" key="1">
    <citation type="journal article" date="2023" name="Int. J. Syst. Evol. Microbiol.">
        <title>Collibacillus ludicampi gen. nov., sp. nov., a new soil bacterium of the family Alicyclobacillaceae.</title>
        <authorList>
            <person name="Jojima T."/>
            <person name="Ioku Y."/>
            <person name="Fukuta Y."/>
            <person name="Shirasaka N."/>
            <person name="Matsumura Y."/>
            <person name="Mori M."/>
        </authorList>
    </citation>
    <scope>NUCLEOTIDE SEQUENCE</scope>
    <source>
        <strain evidence="12">TP075</strain>
    </source>
</reference>
<evidence type="ECO:0000256" key="4">
    <source>
        <dbReference type="ARBA" id="ARBA00023002"/>
    </source>
</evidence>
<dbReference type="Pfam" id="PF00984">
    <property type="entry name" value="UDPG_MGDP_dh"/>
    <property type="match status" value="1"/>
</dbReference>
<dbReference type="NCBIfam" id="TIGR03026">
    <property type="entry name" value="NDP-sugDHase"/>
    <property type="match status" value="1"/>
</dbReference>
<dbReference type="InterPro" id="IPR028357">
    <property type="entry name" value="UDPglc_DH_bac"/>
</dbReference>
<dbReference type="InterPro" id="IPR008927">
    <property type="entry name" value="6-PGluconate_DH-like_C_sf"/>
</dbReference>
<evidence type="ECO:0000313" key="13">
    <source>
        <dbReference type="Proteomes" id="UP001057291"/>
    </source>
</evidence>
<dbReference type="Gene3D" id="1.20.5.100">
    <property type="entry name" value="Cytochrome c1, transmembrane anchor, C-terminal"/>
    <property type="match status" value="1"/>
</dbReference>
<evidence type="ECO:0000313" key="12">
    <source>
        <dbReference type="EMBL" id="GIM47104.1"/>
    </source>
</evidence>
<dbReference type="SUPFAM" id="SSF48179">
    <property type="entry name" value="6-phosphogluconate dehydrogenase C-terminal domain-like"/>
    <property type="match status" value="1"/>
</dbReference>
<feature type="active site" description="Nucleophile" evidence="8">
    <location>
        <position position="260"/>
    </location>
</feature>
<accession>A0AAV4LHD3</accession>
<proteinExistence type="inferred from homology"/>
<feature type="binding site" evidence="10">
    <location>
        <position position="329"/>
    </location>
    <ligand>
        <name>NAD(+)</name>
        <dbReference type="ChEBI" id="CHEBI:57540"/>
    </ligand>
</feature>
<evidence type="ECO:0000256" key="6">
    <source>
        <dbReference type="ARBA" id="ARBA00047473"/>
    </source>
</evidence>
<keyword evidence="13" id="KW-1185">Reference proteome</keyword>
<dbReference type="PANTHER" id="PTHR43750">
    <property type="entry name" value="UDP-GLUCOSE 6-DEHYDROGENASE TUAD"/>
    <property type="match status" value="1"/>
</dbReference>
<dbReference type="PIRSF" id="PIRSF500134">
    <property type="entry name" value="UDPglc_DH_bac"/>
    <property type="match status" value="1"/>
</dbReference>
<evidence type="ECO:0000256" key="5">
    <source>
        <dbReference type="ARBA" id="ARBA00023027"/>
    </source>
</evidence>
<evidence type="ECO:0000256" key="3">
    <source>
        <dbReference type="ARBA" id="ARBA00012954"/>
    </source>
</evidence>
<dbReference type="InterPro" id="IPR036291">
    <property type="entry name" value="NAD(P)-bd_dom_sf"/>
</dbReference>
<feature type="binding site" evidence="9">
    <location>
        <position position="257"/>
    </location>
    <ligand>
        <name>substrate</name>
    </ligand>
</feature>
<dbReference type="EMBL" id="BOQE01000001">
    <property type="protein sequence ID" value="GIM47104.1"/>
    <property type="molecule type" value="Genomic_DNA"/>
</dbReference>
<dbReference type="InterPro" id="IPR014027">
    <property type="entry name" value="UDP-Glc/GDP-Man_DH_C"/>
</dbReference>
<comment type="pathway">
    <text evidence="1">Nucleotide-sugar biosynthesis; UDP-alpha-D-glucuronate biosynthesis; UDP-alpha-D-glucuronate from UDP-alpha-D-glucose: step 1/1.</text>
</comment>
<dbReference type="Proteomes" id="UP001057291">
    <property type="component" value="Unassembled WGS sequence"/>
</dbReference>
<keyword evidence="4 7" id="KW-0560">Oxidoreductase</keyword>
<dbReference type="Gene3D" id="3.40.50.720">
    <property type="entry name" value="NAD(P)-binding Rossmann-like Domain"/>
    <property type="match status" value="2"/>
</dbReference>
<feature type="domain" description="UDP-glucose/GDP-mannose dehydrogenase C-terminal" evidence="11">
    <location>
        <begin position="315"/>
        <end position="419"/>
    </location>
</feature>
<evidence type="ECO:0000256" key="7">
    <source>
        <dbReference type="PIRNR" id="PIRNR000124"/>
    </source>
</evidence>
<evidence type="ECO:0000256" key="1">
    <source>
        <dbReference type="ARBA" id="ARBA00004701"/>
    </source>
</evidence>
<dbReference type="InterPro" id="IPR014026">
    <property type="entry name" value="UDP-Glc/GDP-Man_DH_dimer"/>
</dbReference>
<feature type="binding site" evidence="9">
    <location>
        <begin position="249"/>
        <end position="253"/>
    </location>
    <ligand>
        <name>substrate</name>
    </ligand>
</feature>
<comment type="catalytic activity">
    <reaction evidence="6 7">
        <text>UDP-alpha-D-glucose + 2 NAD(+) + H2O = UDP-alpha-D-glucuronate + 2 NADH + 3 H(+)</text>
        <dbReference type="Rhea" id="RHEA:23596"/>
        <dbReference type="ChEBI" id="CHEBI:15377"/>
        <dbReference type="ChEBI" id="CHEBI:15378"/>
        <dbReference type="ChEBI" id="CHEBI:57540"/>
        <dbReference type="ChEBI" id="CHEBI:57945"/>
        <dbReference type="ChEBI" id="CHEBI:58052"/>
        <dbReference type="ChEBI" id="CHEBI:58885"/>
        <dbReference type="EC" id="1.1.1.22"/>
    </reaction>
</comment>
<dbReference type="AlphaFoldDB" id="A0AAV4LHD3"/>
<feature type="binding site" evidence="10">
    <location>
        <position position="86"/>
    </location>
    <ligand>
        <name>NAD(+)</name>
        <dbReference type="ChEBI" id="CHEBI:57540"/>
    </ligand>
</feature>
<dbReference type="PANTHER" id="PTHR43750:SF3">
    <property type="entry name" value="UDP-GLUCOSE 6-DEHYDROGENASE TUAD"/>
    <property type="match status" value="1"/>
</dbReference>
<dbReference type="Pfam" id="PF03720">
    <property type="entry name" value="UDPG_MGDP_dh_C"/>
    <property type="match status" value="1"/>
</dbReference>
<dbReference type="Pfam" id="PF03721">
    <property type="entry name" value="UDPG_MGDP_dh_N"/>
    <property type="match status" value="1"/>
</dbReference>
<keyword evidence="5 7" id="KW-0520">NAD</keyword>
<evidence type="ECO:0000256" key="2">
    <source>
        <dbReference type="ARBA" id="ARBA00006601"/>
    </source>
</evidence>
<feature type="binding site" evidence="10">
    <location>
        <position position="30"/>
    </location>
    <ligand>
        <name>NAD(+)</name>
        <dbReference type="ChEBI" id="CHEBI:57540"/>
    </ligand>
</feature>
<dbReference type="GO" id="GO:0051287">
    <property type="term" value="F:NAD binding"/>
    <property type="evidence" value="ECO:0007669"/>
    <property type="project" value="InterPro"/>
</dbReference>
<evidence type="ECO:0000256" key="8">
    <source>
        <dbReference type="PIRSR" id="PIRSR500134-1"/>
    </source>
</evidence>
<feature type="binding site" evidence="9">
    <location>
        <position position="322"/>
    </location>
    <ligand>
        <name>substrate</name>
    </ligand>
</feature>
<dbReference type="InterPro" id="IPR017476">
    <property type="entry name" value="UDP-Glc/GDP-Man"/>
</dbReference>
<feature type="binding site" evidence="10">
    <location>
        <position position="121"/>
    </location>
    <ligand>
        <name>NAD(+)</name>
        <dbReference type="ChEBI" id="CHEBI:57540"/>
    </ligand>
</feature>
<dbReference type="SUPFAM" id="SSF51735">
    <property type="entry name" value="NAD(P)-binding Rossmann-fold domains"/>
    <property type="match status" value="1"/>
</dbReference>
<evidence type="ECO:0000256" key="9">
    <source>
        <dbReference type="PIRSR" id="PIRSR500134-2"/>
    </source>
</evidence>
<evidence type="ECO:0000256" key="10">
    <source>
        <dbReference type="PIRSR" id="PIRSR500134-3"/>
    </source>
</evidence>
<dbReference type="SMART" id="SM00984">
    <property type="entry name" value="UDPG_MGDP_dh_C"/>
    <property type="match status" value="1"/>
</dbReference>
<organism evidence="12 13">
    <name type="scientific">Collibacillus ludicampi</name>
    <dbReference type="NCBI Taxonomy" id="2771369"/>
    <lineage>
        <taxon>Bacteria</taxon>
        <taxon>Bacillati</taxon>
        <taxon>Bacillota</taxon>
        <taxon>Bacilli</taxon>
        <taxon>Bacillales</taxon>
        <taxon>Alicyclobacillaceae</taxon>
        <taxon>Collibacillus</taxon>
    </lineage>
</organism>
<feature type="binding site" evidence="9">
    <location>
        <begin position="152"/>
        <end position="155"/>
    </location>
    <ligand>
        <name>substrate</name>
    </ligand>
</feature>
<dbReference type="InterPro" id="IPR036220">
    <property type="entry name" value="UDP-Glc/GDP-Man_DH_C_sf"/>
</dbReference>
<dbReference type="SUPFAM" id="SSF52413">
    <property type="entry name" value="UDP-glucose/GDP-mannose dehydrogenase C-terminal domain"/>
    <property type="match status" value="1"/>
</dbReference>
<comment type="similarity">
    <text evidence="2 7">Belongs to the UDP-glucose/GDP-mannose dehydrogenase family.</text>
</comment>
<feature type="binding site" evidence="10">
    <location>
        <position position="263"/>
    </location>
    <ligand>
        <name>NAD(+)</name>
        <dbReference type="ChEBI" id="CHEBI:57540"/>
    </ligand>
</feature>
<dbReference type="PIRSF" id="PIRSF000124">
    <property type="entry name" value="UDPglc_GDPman_dh"/>
    <property type="match status" value="1"/>
</dbReference>
<sequence length="438" mass="48701">MKIAVIGSGYVGTTTAAVLTSLHHHVTAADIDITKVKKLKQGILPFVEPGLDKFLISMLETGRLNFTADIYQAVKDNQVLLIAVGTPSRADGTADLRFLQSVADTIACSIHEYKVIVIKSTVPVGTNRWFSDYLGNKIGNPHMFDVISNPEFLREGNALQDMLHPDRTVIGGKSQKAIQIVKEIYESMQSNLLVTDWETAELIKYASNSFLATKISFINEIARIAEHAGADVVEIARGMGMDSRIGSEFLRAGIGFGGSCFPKDLKALIATAKELGADSKILEAVEYINRTQPNFYTEKLNRLLQKIAKRPWKIAILGLTFKPDTDDQRESPAIQVVNHLLEECEEIRIIDPTIQTRNQTPWPHEQKVTICRTTTESLSGADAVILCTDWEQFSNIDWKEAASHMRHPVLLDGRNMFDPDDIRSAGMRYLALGRGEFE</sequence>
<dbReference type="GO" id="GO:0003979">
    <property type="term" value="F:UDP-glucose 6-dehydrogenase activity"/>
    <property type="evidence" value="ECO:0007669"/>
    <property type="project" value="UniProtKB-EC"/>
</dbReference>
<dbReference type="GO" id="GO:0000271">
    <property type="term" value="P:polysaccharide biosynthetic process"/>
    <property type="evidence" value="ECO:0007669"/>
    <property type="project" value="InterPro"/>
</dbReference>